<dbReference type="Gene3D" id="3.30.465.10">
    <property type="match status" value="1"/>
</dbReference>
<dbReference type="STRING" id="158898.SAMN04488548_1341595"/>
<dbReference type="InterPro" id="IPR016166">
    <property type="entry name" value="FAD-bd_PCMH"/>
</dbReference>
<dbReference type="Pfam" id="PF01565">
    <property type="entry name" value="FAD_binding_4"/>
    <property type="match status" value="1"/>
</dbReference>
<protein>
    <submittedName>
        <fullName evidence="7">FAD binding domain-containing protein</fullName>
    </submittedName>
</protein>
<dbReference type="InterPro" id="IPR016169">
    <property type="entry name" value="FAD-bd_PCMH_sub2"/>
</dbReference>
<evidence type="ECO:0000256" key="5">
    <source>
        <dbReference type="ARBA" id="ARBA00023002"/>
    </source>
</evidence>
<dbReference type="AlphaFoldDB" id="A0A1H2IZP0"/>
<dbReference type="PANTHER" id="PTHR42973:SF39">
    <property type="entry name" value="FAD-BINDING PCMH-TYPE DOMAIN-CONTAINING PROTEIN"/>
    <property type="match status" value="1"/>
</dbReference>
<dbReference type="InterPro" id="IPR006094">
    <property type="entry name" value="Oxid_FAD_bind_N"/>
</dbReference>
<evidence type="ECO:0000256" key="1">
    <source>
        <dbReference type="ARBA" id="ARBA00001974"/>
    </source>
</evidence>
<sequence>MTTLDHGIAAALEAALPHRVHRPDSAGYRDSLARIFFPDASRRRPPRVDDGAVLLDLSSHLSHARPCGTLVETQGGATVGSILDSLADSGRVIPVGIVGLAGLGLVTRGGVGYLTRSVGLTLDHLVEVELILPDGEIVRLYEDSTGDDADLWWAVRGCAPSFGVVTEAVMRTHEQGPVHVDRAVVELDALPHYFAVAPTLPRHTTMGAVLGYAVGAAEPAVLVYTATPVLPPSPEEHR</sequence>
<name>A0A1H2IZP0_9ACTN</name>
<evidence type="ECO:0000256" key="3">
    <source>
        <dbReference type="ARBA" id="ARBA00022630"/>
    </source>
</evidence>
<dbReference type="PROSITE" id="PS51387">
    <property type="entry name" value="FAD_PCMH"/>
    <property type="match status" value="1"/>
</dbReference>
<dbReference type="EMBL" id="FNLM01000034">
    <property type="protein sequence ID" value="SDU49664.1"/>
    <property type="molecule type" value="Genomic_DNA"/>
</dbReference>
<dbReference type="GO" id="GO:0071949">
    <property type="term" value="F:FAD binding"/>
    <property type="evidence" value="ECO:0007669"/>
    <property type="project" value="InterPro"/>
</dbReference>
<comment type="similarity">
    <text evidence="2">Belongs to the oxygen-dependent FAD-linked oxidoreductase family.</text>
</comment>
<accession>A0A1H2IZP0</accession>
<evidence type="ECO:0000259" key="6">
    <source>
        <dbReference type="PROSITE" id="PS51387"/>
    </source>
</evidence>
<organism evidence="7 8">
    <name type="scientific">Gordonia westfalica</name>
    <dbReference type="NCBI Taxonomy" id="158898"/>
    <lineage>
        <taxon>Bacteria</taxon>
        <taxon>Bacillati</taxon>
        <taxon>Actinomycetota</taxon>
        <taxon>Actinomycetes</taxon>
        <taxon>Mycobacteriales</taxon>
        <taxon>Gordoniaceae</taxon>
        <taxon>Gordonia</taxon>
    </lineage>
</organism>
<keyword evidence="4" id="KW-0274">FAD</keyword>
<feature type="domain" description="FAD-binding PCMH-type" evidence="6">
    <location>
        <begin position="1"/>
        <end position="175"/>
    </location>
</feature>
<dbReference type="PANTHER" id="PTHR42973">
    <property type="entry name" value="BINDING OXIDOREDUCTASE, PUTATIVE (AFU_ORTHOLOGUE AFUA_1G17690)-RELATED"/>
    <property type="match status" value="1"/>
</dbReference>
<dbReference type="SUPFAM" id="SSF56176">
    <property type="entry name" value="FAD-binding/transporter-associated domain-like"/>
    <property type="match status" value="1"/>
</dbReference>
<dbReference type="GO" id="GO:0016491">
    <property type="term" value="F:oxidoreductase activity"/>
    <property type="evidence" value="ECO:0007669"/>
    <property type="project" value="UniProtKB-KW"/>
</dbReference>
<comment type="cofactor">
    <cofactor evidence="1">
        <name>FAD</name>
        <dbReference type="ChEBI" id="CHEBI:57692"/>
    </cofactor>
</comment>
<evidence type="ECO:0000256" key="4">
    <source>
        <dbReference type="ARBA" id="ARBA00022827"/>
    </source>
</evidence>
<dbReference type="InterPro" id="IPR036318">
    <property type="entry name" value="FAD-bd_PCMH-like_sf"/>
</dbReference>
<gene>
    <name evidence="7" type="ORF">SAMN04488548_1341595</name>
</gene>
<proteinExistence type="inferred from homology"/>
<evidence type="ECO:0000313" key="8">
    <source>
        <dbReference type="Proteomes" id="UP000183180"/>
    </source>
</evidence>
<dbReference type="InterPro" id="IPR050416">
    <property type="entry name" value="FAD-linked_Oxidoreductase"/>
</dbReference>
<keyword evidence="3" id="KW-0285">Flavoprotein</keyword>
<evidence type="ECO:0000256" key="2">
    <source>
        <dbReference type="ARBA" id="ARBA00005466"/>
    </source>
</evidence>
<evidence type="ECO:0000313" key="7">
    <source>
        <dbReference type="EMBL" id="SDU49664.1"/>
    </source>
</evidence>
<reference evidence="7 8" key="1">
    <citation type="submission" date="2016-10" db="EMBL/GenBank/DDBJ databases">
        <authorList>
            <person name="de Groot N.N."/>
        </authorList>
    </citation>
    <scope>NUCLEOTIDE SEQUENCE [LARGE SCALE GENOMIC DNA]</scope>
    <source>
        <strain evidence="7 8">DSM 44215</strain>
    </source>
</reference>
<keyword evidence="5" id="KW-0560">Oxidoreductase</keyword>
<dbReference type="Proteomes" id="UP000183180">
    <property type="component" value="Unassembled WGS sequence"/>
</dbReference>